<evidence type="ECO:0000256" key="1">
    <source>
        <dbReference type="SAM" id="Coils"/>
    </source>
</evidence>
<name>A0ABN7VK14_GIGMA</name>
<feature type="coiled-coil region" evidence="1">
    <location>
        <begin position="94"/>
        <end position="121"/>
    </location>
</feature>
<dbReference type="EMBL" id="CAJVQB010015715">
    <property type="protein sequence ID" value="CAG8776188.1"/>
    <property type="molecule type" value="Genomic_DNA"/>
</dbReference>
<sequence length="121" mass="14662">MDLRTEAKQKIKELEEKDLKSIWKMILEKECTDRYPRLSAIGKQNLKQAMRYYRNCKYTATKEKTHVIENIAHTDAATKKLRKDIQTLGKWCRRLRKNKEKEILYQEVEELEHLIELLKNR</sequence>
<reference evidence="2 3" key="1">
    <citation type="submission" date="2021-06" db="EMBL/GenBank/DDBJ databases">
        <authorList>
            <person name="Kallberg Y."/>
            <person name="Tangrot J."/>
            <person name="Rosling A."/>
        </authorList>
    </citation>
    <scope>NUCLEOTIDE SEQUENCE [LARGE SCALE GENOMIC DNA]</scope>
    <source>
        <strain evidence="2 3">120-4 pot B 10/14</strain>
    </source>
</reference>
<evidence type="ECO:0000313" key="3">
    <source>
        <dbReference type="Proteomes" id="UP000789901"/>
    </source>
</evidence>
<evidence type="ECO:0000313" key="2">
    <source>
        <dbReference type="EMBL" id="CAG8776188.1"/>
    </source>
</evidence>
<dbReference type="Proteomes" id="UP000789901">
    <property type="component" value="Unassembled WGS sequence"/>
</dbReference>
<comment type="caution">
    <text evidence="2">The sequence shown here is derived from an EMBL/GenBank/DDBJ whole genome shotgun (WGS) entry which is preliminary data.</text>
</comment>
<keyword evidence="1" id="KW-0175">Coiled coil</keyword>
<accession>A0ABN7VK14</accession>
<protein>
    <submittedName>
        <fullName evidence="2">35303_t:CDS:1</fullName>
    </submittedName>
</protein>
<gene>
    <name evidence="2" type="ORF">GMARGA_LOCUS19099</name>
</gene>
<proteinExistence type="predicted"/>
<organism evidence="2 3">
    <name type="scientific">Gigaspora margarita</name>
    <dbReference type="NCBI Taxonomy" id="4874"/>
    <lineage>
        <taxon>Eukaryota</taxon>
        <taxon>Fungi</taxon>
        <taxon>Fungi incertae sedis</taxon>
        <taxon>Mucoromycota</taxon>
        <taxon>Glomeromycotina</taxon>
        <taxon>Glomeromycetes</taxon>
        <taxon>Diversisporales</taxon>
        <taxon>Gigasporaceae</taxon>
        <taxon>Gigaspora</taxon>
    </lineage>
</organism>
<keyword evidence="3" id="KW-1185">Reference proteome</keyword>